<dbReference type="Proteomes" id="UP000316988">
    <property type="component" value="Unassembled WGS sequence"/>
</dbReference>
<accession>A0A554S7S9</accession>
<dbReference type="AlphaFoldDB" id="A0A554S7S9"/>
<keyword evidence="2" id="KW-0333">Golgi apparatus</keyword>
<evidence type="ECO:0000313" key="5">
    <source>
        <dbReference type="EMBL" id="TSD62409.1"/>
    </source>
</evidence>
<dbReference type="GO" id="GO:0070273">
    <property type="term" value="F:phosphatidylinositol-4-phosphate binding"/>
    <property type="evidence" value="ECO:0007669"/>
    <property type="project" value="InterPro"/>
</dbReference>
<dbReference type="Gene3D" id="1.10.3630.10">
    <property type="entry name" value="yeast vps74-n-term truncation variant domain like"/>
    <property type="match status" value="1"/>
</dbReference>
<protein>
    <submittedName>
        <fullName evidence="5">GPP34 family phosphoprotein</fullName>
    </submittedName>
</protein>
<dbReference type="GO" id="GO:0005737">
    <property type="term" value="C:cytoplasm"/>
    <property type="evidence" value="ECO:0007669"/>
    <property type="project" value="UniProtKB-ARBA"/>
</dbReference>
<dbReference type="EMBL" id="VLNT01000009">
    <property type="protein sequence ID" value="TSD62409.1"/>
    <property type="molecule type" value="Genomic_DNA"/>
</dbReference>
<keyword evidence="3" id="KW-0446">Lipid-binding</keyword>
<organism evidence="5 6">
    <name type="scientific">Aeromicrobium piscarium</name>
    <dbReference type="NCBI Taxonomy" id="2590901"/>
    <lineage>
        <taxon>Bacteria</taxon>
        <taxon>Bacillati</taxon>
        <taxon>Actinomycetota</taxon>
        <taxon>Actinomycetes</taxon>
        <taxon>Propionibacteriales</taxon>
        <taxon>Nocardioidaceae</taxon>
        <taxon>Aeromicrobium</taxon>
    </lineage>
</organism>
<evidence type="ECO:0000313" key="6">
    <source>
        <dbReference type="Proteomes" id="UP000316988"/>
    </source>
</evidence>
<dbReference type="Pfam" id="PF05719">
    <property type="entry name" value="GPP34"/>
    <property type="match status" value="1"/>
</dbReference>
<keyword evidence="6" id="KW-1185">Reference proteome</keyword>
<dbReference type="RefSeq" id="WP_143913843.1">
    <property type="nucleotide sequence ID" value="NZ_VLNT01000009.1"/>
</dbReference>
<dbReference type="InterPro" id="IPR038261">
    <property type="entry name" value="GPP34-like_sf"/>
</dbReference>
<evidence type="ECO:0000256" key="4">
    <source>
        <dbReference type="ARBA" id="ARBA00023136"/>
    </source>
</evidence>
<comment type="subcellular location">
    <subcellularLocation>
        <location evidence="1">Golgi apparatus membrane</location>
        <topology evidence="1">Peripheral membrane protein</topology>
        <orientation evidence="1">Cytoplasmic side</orientation>
    </subcellularLocation>
</comment>
<gene>
    <name evidence="5" type="ORF">FNM00_12330</name>
</gene>
<sequence length="238" mass="25738">MTVLADIVSIMTRPDTGESIVRVRDHGYKVLGGAALHDLVDRGRLGRTGEGRKSRVVVLDPSPVAEPSLEYGLARVRNHPEQWPRNAVLRLGGGTKLRDGIYGGLVTEGVLGPLQRSGMFGKRYPVLDPRHRDDLLGRLRATLVDGGEPDETIRRLAALLAVGDGDTGPLLDIVLDSPAAAPEGGPARRELKERAKRRGMELAKDDWIALTTLRAIELPQQIVKTTAMFGIADAAIPK</sequence>
<dbReference type="InterPro" id="IPR008628">
    <property type="entry name" value="GPP34-like"/>
</dbReference>
<name>A0A554S7S9_9ACTN</name>
<proteinExistence type="predicted"/>
<keyword evidence="4" id="KW-0472">Membrane</keyword>
<evidence type="ECO:0000256" key="1">
    <source>
        <dbReference type="ARBA" id="ARBA00004255"/>
    </source>
</evidence>
<evidence type="ECO:0000256" key="2">
    <source>
        <dbReference type="ARBA" id="ARBA00023034"/>
    </source>
</evidence>
<evidence type="ECO:0000256" key="3">
    <source>
        <dbReference type="ARBA" id="ARBA00023121"/>
    </source>
</evidence>
<comment type="caution">
    <text evidence="5">The sequence shown here is derived from an EMBL/GenBank/DDBJ whole genome shotgun (WGS) entry which is preliminary data.</text>
</comment>
<reference evidence="5 6" key="1">
    <citation type="submission" date="2019-07" db="EMBL/GenBank/DDBJ databases">
        <authorList>
            <person name="Zhao L.H."/>
        </authorList>
    </citation>
    <scope>NUCLEOTIDE SEQUENCE [LARGE SCALE GENOMIC DNA]</scope>
    <source>
        <strain evidence="5 6">Co35</strain>
    </source>
</reference>
<dbReference type="GO" id="GO:0012505">
    <property type="term" value="C:endomembrane system"/>
    <property type="evidence" value="ECO:0007669"/>
    <property type="project" value="UniProtKB-ARBA"/>
</dbReference>
<dbReference type="OrthoDB" id="4321663at2"/>